<dbReference type="OrthoDB" id="998778at2759"/>
<dbReference type="EMBL" id="JAIQCV010000009">
    <property type="protein sequence ID" value="KAH1065705.1"/>
    <property type="molecule type" value="Genomic_DNA"/>
</dbReference>
<comment type="caution">
    <text evidence="1">The sequence shown here is derived from an EMBL/GenBank/DDBJ whole genome shotgun (WGS) entry which is preliminary data.</text>
</comment>
<dbReference type="AlphaFoldDB" id="A0A9D3V0J7"/>
<proteinExistence type="predicted"/>
<reference evidence="1 2" key="1">
    <citation type="journal article" date="2021" name="Plant Biotechnol. J.">
        <title>Multi-omics assisted identification of the key and species-specific regulatory components of drought-tolerant mechanisms in Gossypium stocksii.</title>
        <authorList>
            <person name="Yu D."/>
            <person name="Ke L."/>
            <person name="Zhang D."/>
            <person name="Wu Y."/>
            <person name="Sun Y."/>
            <person name="Mei J."/>
            <person name="Sun J."/>
            <person name="Sun Y."/>
        </authorList>
    </citation>
    <scope>NUCLEOTIDE SEQUENCE [LARGE SCALE GENOMIC DNA]</scope>
    <source>
        <strain evidence="2">cv. E1</strain>
        <tissue evidence="1">Leaf</tissue>
    </source>
</reference>
<evidence type="ECO:0000313" key="2">
    <source>
        <dbReference type="Proteomes" id="UP000828251"/>
    </source>
</evidence>
<evidence type="ECO:0000313" key="1">
    <source>
        <dbReference type="EMBL" id="KAH1065705.1"/>
    </source>
</evidence>
<accession>A0A9D3V0J7</accession>
<sequence>MNETLAVADFTFGVSSNVSDSGVGQATKKVPRRLNLPVDTEDATVDRNGRKIQETDTPSWGWPAWAFPLRST</sequence>
<name>A0A9D3V0J7_9ROSI</name>
<protein>
    <submittedName>
        <fullName evidence="1">Uncharacterized protein</fullName>
    </submittedName>
</protein>
<dbReference type="Proteomes" id="UP000828251">
    <property type="component" value="Unassembled WGS sequence"/>
</dbReference>
<gene>
    <name evidence="1" type="ORF">J1N35_030692</name>
</gene>
<keyword evidence="2" id="KW-1185">Reference proteome</keyword>
<organism evidence="1 2">
    <name type="scientific">Gossypium stocksii</name>
    <dbReference type="NCBI Taxonomy" id="47602"/>
    <lineage>
        <taxon>Eukaryota</taxon>
        <taxon>Viridiplantae</taxon>
        <taxon>Streptophyta</taxon>
        <taxon>Embryophyta</taxon>
        <taxon>Tracheophyta</taxon>
        <taxon>Spermatophyta</taxon>
        <taxon>Magnoliopsida</taxon>
        <taxon>eudicotyledons</taxon>
        <taxon>Gunneridae</taxon>
        <taxon>Pentapetalae</taxon>
        <taxon>rosids</taxon>
        <taxon>malvids</taxon>
        <taxon>Malvales</taxon>
        <taxon>Malvaceae</taxon>
        <taxon>Malvoideae</taxon>
        <taxon>Gossypium</taxon>
    </lineage>
</organism>